<reference evidence="2 3" key="1">
    <citation type="submission" date="2016-05" db="EMBL/GenBank/DDBJ databases">
        <title>A degradative enzymes factory behind the ericoid mycorrhizal symbiosis.</title>
        <authorList>
            <consortium name="DOE Joint Genome Institute"/>
            <person name="Martino E."/>
            <person name="Morin E."/>
            <person name="Grelet G."/>
            <person name="Kuo A."/>
            <person name="Kohler A."/>
            <person name="Daghino S."/>
            <person name="Barry K."/>
            <person name="Choi C."/>
            <person name="Cichocki N."/>
            <person name="Clum A."/>
            <person name="Copeland A."/>
            <person name="Hainaut M."/>
            <person name="Haridas S."/>
            <person name="Labutti K."/>
            <person name="Lindquist E."/>
            <person name="Lipzen A."/>
            <person name="Khouja H.-R."/>
            <person name="Murat C."/>
            <person name="Ohm R."/>
            <person name="Olson A."/>
            <person name="Spatafora J."/>
            <person name="Veneault-Fourrey C."/>
            <person name="Henrissat B."/>
            <person name="Grigoriev I."/>
            <person name="Martin F."/>
            <person name="Perotto S."/>
        </authorList>
    </citation>
    <scope>NUCLEOTIDE SEQUENCE [LARGE SCALE GENOMIC DNA]</scope>
    <source>
        <strain evidence="2 3">UAMH 7357</strain>
    </source>
</reference>
<gene>
    <name evidence="2" type="ORF">NA56DRAFT_683612</name>
</gene>
<evidence type="ECO:0000313" key="2">
    <source>
        <dbReference type="EMBL" id="PMD28143.1"/>
    </source>
</evidence>
<dbReference type="EMBL" id="KZ613464">
    <property type="protein sequence ID" value="PMD28143.1"/>
    <property type="molecule type" value="Genomic_DNA"/>
</dbReference>
<proteinExistence type="inferred from homology"/>
<dbReference type="Gene3D" id="3.40.50.720">
    <property type="entry name" value="NAD(P)-binding Rossmann-like Domain"/>
    <property type="match status" value="1"/>
</dbReference>
<dbReference type="Proteomes" id="UP000235672">
    <property type="component" value="Unassembled WGS sequence"/>
</dbReference>
<sequence>MSSPKSVAFFGATGGSTAPCLASCLKAGYTCTALVRNASKLTELLETSQSVSSDLISMHLTIIVGNVKDSASVTQTLFPESLNPTNPTGGNKSVDLIISGIGCYPVQKRWYSFPEQEDPTLCQDAISTILNALNSRPPLVKPGLVVVSTTGISKYGRDIPLLMVPLYRFLHTAHQDKIVMENLVIKAVTEDPAPIGSYAVVRASLLTVGPALGVDKIRWDIEDGKVAEKAIGYTISRADVGGFVFEKVVVPFESGKNERTGKVYSITY</sequence>
<keyword evidence="3" id="KW-1185">Reference proteome</keyword>
<accession>A0A2J6QPF8</accession>
<name>A0A2J6QPF8_9HELO</name>
<dbReference type="SUPFAM" id="SSF51735">
    <property type="entry name" value="NAD(P)-binding Rossmann-fold domains"/>
    <property type="match status" value="1"/>
</dbReference>
<dbReference type="OrthoDB" id="63935at2759"/>
<organism evidence="2 3">
    <name type="scientific">Hyaloscypha hepaticicola</name>
    <dbReference type="NCBI Taxonomy" id="2082293"/>
    <lineage>
        <taxon>Eukaryota</taxon>
        <taxon>Fungi</taxon>
        <taxon>Dikarya</taxon>
        <taxon>Ascomycota</taxon>
        <taxon>Pezizomycotina</taxon>
        <taxon>Leotiomycetes</taxon>
        <taxon>Helotiales</taxon>
        <taxon>Hyaloscyphaceae</taxon>
        <taxon>Hyaloscypha</taxon>
    </lineage>
</organism>
<dbReference type="AlphaFoldDB" id="A0A2J6QPF8"/>
<dbReference type="InterPro" id="IPR036291">
    <property type="entry name" value="NAD(P)-bd_dom_sf"/>
</dbReference>
<evidence type="ECO:0000256" key="1">
    <source>
        <dbReference type="ARBA" id="ARBA00038376"/>
    </source>
</evidence>
<dbReference type="PANTHER" id="PTHR15020:SF50">
    <property type="entry name" value="UPF0659 PROTEIN YMR090W"/>
    <property type="match status" value="1"/>
</dbReference>
<dbReference type="PANTHER" id="PTHR15020">
    <property type="entry name" value="FLAVIN REDUCTASE-RELATED"/>
    <property type="match status" value="1"/>
</dbReference>
<evidence type="ECO:0000313" key="3">
    <source>
        <dbReference type="Proteomes" id="UP000235672"/>
    </source>
</evidence>
<evidence type="ECO:0008006" key="4">
    <source>
        <dbReference type="Google" id="ProtNLM"/>
    </source>
</evidence>
<comment type="similarity">
    <text evidence="1">Belongs to the avfA family.</text>
</comment>
<protein>
    <recommendedName>
        <fullName evidence="4">NAD(P)-binding domain-containing protein</fullName>
    </recommendedName>
</protein>